<dbReference type="STRING" id="1036808.A0A0C2ZAV8"/>
<dbReference type="InParanoid" id="A0A0C2ZAV8"/>
<keyword evidence="3" id="KW-1185">Reference proteome</keyword>
<name>A0A0C2ZAV8_9AGAM</name>
<dbReference type="GO" id="GO:0003676">
    <property type="term" value="F:nucleic acid binding"/>
    <property type="evidence" value="ECO:0007669"/>
    <property type="project" value="InterPro"/>
</dbReference>
<feature type="non-terminal residue" evidence="2">
    <location>
        <position position="68"/>
    </location>
</feature>
<gene>
    <name evidence="2" type="ORF">SCLCIDRAFT_80849</name>
</gene>
<evidence type="ECO:0000313" key="3">
    <source>
        <dbReference type="Proteomes" id="UP000053989"/>
    </source>
</evidence>
<dbReference type="Pfam" id="PF13358">
    <property type="entry name" value="DDE_3"/>
    <property type="match status" value="1"/>
</dbReference>
<feature type="non-terminal residue" evidence="2">
    <location>
        <position position="1"/>
    </location>
</feature>
<dbReference type="Gene3D" id="3.30.420.10">
    <property type="entry name" value="Ribonuclease H-like superfamily/Ribonuclease H"/>
    <property type="match status" value="1"/>
</dbReference>
<dbReference type="EMBL" id="KN822583">
    <property type="protein sequence ID" value="KIM50222.1"/>
    <property type="molecule type" value="Genomic_DNA"/>
</dbReference>
<dbReference type="InterPro" id="IPR038717">
    <property type="entry name" value="Tc1-like_DDE_dom"/>
</dbReference>
<evidence type="ECO:0000259" key="1">
    <source>
        <dbReference type="Pfam" id="PF13358"/>
    </source>
</evidence>
<accession>A0A0C2ZAV8</accession>
<dbReference type="Proteomes" id="UP000053989">
    <property type="component" value="Unassembled WGS sequence"/>
</dbReference>
<feature type="domain" description="Tc1-like transposase DDE" evidence="1">
    <location>
        <begin position="2"/>
        <end position="68"/>
    </location>
</feature>
<dbReference type="InterPro" id="IPR036397">
    <property type="entry name" value="RNaseH_sf"/>
</dbReference>
<proteinExistence type="predicted"/>
<organism evidence="2 3">
    <name type="scientific">Scleroderma citrinum Foug A</name>
    <dbReference type="NCBI Taxonomy" id="1036808"/>
    <lineage>
        <taxon>Eukaryota</taxon>
        <taxon>Fungi</taxon>
        <taxon>Dikarya</taxon>
        <taxon>Basidiomycota</taxon>
        <taxon>Agaricomycotina</taxon>
        <taxon>Agaricomycetes</taxon>
        <taxon>Agaricomycetidae</taxon>
        <taxon>Boletales</taxon>
        <taxon>Sclerodermatineae</taxon>
        <taxon>Sclerodermataceae</taxon>
        <taxon>Scleroderma</taxon>
    </lineage>
</organism>
<evidence type="ECO:0000313" key="2">
    <source>
        <dbReference type="EMBL" id="KIM50222.1"/>
    </source>
</evidence>
<reference evidence="3" key="2">
    <citation type="submission" date="2015-01" db="EMBL/GenBank/DDBJ databases">
        <title>Evolutionary Origins and Diversification of the Mycorrhizal Mutualists.</title>
        <authorList>
            <consortium name="DOE Joint Genome Institute"/>
            <consortium name="Mycorrhizal Genomics Consortium"/>
            <person name="Kohler A."/>
            <person name="Kuo A."/>
            <person name="Nagy L.G."/>
            <person name="Floudas D."/>
            <person name="Copeland A."/>
            <person name="Barry K.W."/>
            <person name="Cichocki N."/>
            <person name="Veneault-Fourrey C."/>
            <person name="LaButti K."/>
            <person name="Lindquist E.A."/>
            <person name="Lipzen A."/>
            <person name="Lundell T."/>
            <person name="Morin E."/>
            <person name="Murat C."/>
            <person name="Riley R."/>
            <person name="Ohm R."/>
            <person name="Sun H."/>
            <person name="Tunlid A."/>
            <person name="Henrissat B."/>
            <person name="Grigoriev I.V."/>
            <person name="Hibbett D.S."/>
            <person name="Martin F."/>
        </authorList>
    </citation>
    <scope>NUCLEOTIDE SEQUENCE [LARGE SCALE GENOMIC DNA]</scope>
    <source>
        <strain evidence="3">Foug A</strain>
    </source>
</reference>
<sequence length="68" mass="7764">YSIIPAITLDRIIAYDIVEGPVDTECFVRFLNEQVMPFTNPYPGPRSVLIMDNCRIHHGEAVRCLVED</sequence>
<dbReference type="HOGENOM" id="CLU_188058_1_0_1"/>
<dbReference type="OrthoDB" id="2142724at2759"/>
<protein>
    <recommendedName>
        <fullName evidence="1">Tc1-like transposase DDE domain-containing protein</fullName>
    </recommendedName>
</protein>
<reference evidence="2 3" key="1">
    <citation type="submission" date="2014-04" db="EMBL/GenBank/DDBJ databases">
        <authorList>
            <consortium name="DOE Joint Genome Institute"/>
            <person name="Kuo A."/>
            <person name="Kohler A."/>
            <person name="Nagy L.G."/>
            <person name="Floudas D."/>
            <person name="Copeland A."/>
            <person name="Barry K.W."/>
            <person name="Cichocki N."/>
            <person name="Veneault-Fourrey C."/>
            <person name="LaButti K."/>
            <person name="Lindquist E.A."/>
            <person name="Lipzen A."/>
            <person name="Lundell T."/>
            <person name="Morin E."/>
            <person name="Murat C."/>
            <person name="Sun H."/>
            <person name="Tunlid A."/>
            <person name="Henrissat B."/>
            <person name="Grigoriev I.V."/>
            <person name="Hibbett D.S."/>
            <person name="Martin F."/>
            <person name="Nordberg H.P."/>
            <person name="Cantor M.N."/>
            <person name="Hua S.X."/>
        </authorList>
    </citation>
    <scope>NUCLEOTIDE SEQUENCE [LARGE SCALE GENOMIC DNA]</scope>
    <source>
        <strain evidence="2 3">Foug A</strain>
    </source>
</reference>
<dbReference type="AlphaFoldDB" id="A0A0C2ZAV8"/>